<evidence type="ECO:0000313" key="3">
    <source>
        <dbReference type="Proteomes" id="UP001165685"/>
    </source>
</evidence>
<evidence type="ECO:0000259" key="1">
    <source>
        <dbReference type="Pfam" id="PF00561"/>
    </source>
</evidence>
<dbReference type="InterPro" id="IPR029058">
    <property type="entry name" value="AB_hydrolase_fold"/>
</dbReference>
<sequence length="277" mass="29014">MTSAATPTTGTLKVPGASLYYEVRGQGPLVALVGSPMNAEPFALLADHLADGHTVLTADPRGIRNSVLEDPDEAAAVETRADDLARLLEHVGSGPAAVLGSSGGAVTALALAQARPDLVGTVVPHEPPLSELLDDREERRASTQRMMGIYRSGDVLGAWSAFMESAGIRLPEGALEHMFGGERDPQDVADERRFFLYDLPATTEWRPDAEALRSGGVNVVPGIGEDSAGELCDRTTRALAGLLGTEPVLFPGGHTGFAEDGDPEAFAARLRPVIDGA</sequence>
<accession>A0ABT4TJV9</accession>
<proteinExistence type="predicted"/>
<evidence type="ECO:0000313" key="2">
    <source>
        <dbReference type="EMBL" id="MDA2804984.1"/>
    </source>
</evidence>
<keyword evidence="2" id="KW-0378">Hydrolase</keyword>
<dbReference type="EMBL" id="JAQFWP010000015">
    <property type="protein sequence ID" value="MDA2804984.1"/>
    <property type="molecule type" value="Genomic_DNA"/>
</dbReference>
<dbReference type="SUPFAM" id="SSF53474">
    <property type="entry name" value="alpha/beta-Hydrolases"/>
    <property type="match status" value="1"/>
</dbReference>
<dbReference type="GO" id="GO:0016787">
    <property type="term" value="F:hydrolase activity"/>
    <property type="evidence" value="ECO:0007669"/>
    <property type="project" value="UniProtKB-KW"/>
</dbReference>
<dbReference type="Pfam" id="PF00561">
    <property type="entry name" value="Abhydrolase_1"/>
    <property type="match status" value="1"/>
</dbReference>
<organism evidence="2 3">
    <name type="scientific">Nocardiopsis suaedae</name>
    <dbReference type="NCBI Taxonomy" id="3018444"/>
    <lineage>
        <taxon>Bacteria</taxon>
        <taxon>Bacillati</taxon>
        <taxon>Actinomycetota</taxon>
        <taxon>Actinomycetes</taxon>
        <taxon>Streptosporangiales</taxon>
        <taxon>Nocardiopsidaceae</taxon>
        <taxon>Nocardiopsis</taxon>
    </lineage>
</organism>
<gene>
    <name evidence="2" type="ORF">O4U47_10710</name>
</gene>
<dbReference type="Proteomes" id="UP001165685">
    <property type="component" value="Unassembled WGS sequence"/>
</dbReference>
<reference evidence="2" key="1">
    <citation type="submission" date="2023-01" db="EMBL/GenBank/DDBJ databases">
        <title>Draft genome sequence of Nocardiopsis sp. LSu2-4 isolated from halophytes.</title>
        <authorList>
            <person name="Duangmal K."/>
            <person name="Chantavorakit T."/>
        </authorList>
    </citation>
    <scope>NUCLEOTIDE SEQUENCE</scope>
    <source>
        <strain evidence="2">LSu2-4</strain>
    </source>
</reference>
<name>A0ABT4TJV9_9ACTN</name>
<dbReference type="Gene3D" id="3.40.50.1820">
    <property type="entry name" value="alpha/beta hydrolase"/>
    <property type="match status" value="1"/>
</dbReference>
<protein>
    <submittedName>
        <fullName evidence="2">Alpha/beta hydrolase</fullName>
    </submittedName>
</protein>
<keyword evidence="3" id="KW-1185">Reference proteome</keyword>
<feature type="domain" description="AB hydrolase-1" evidence="1">
    <location>
        <begin position="28"/>
        <end position="153"/>
    </location>
</feature>
<dbReference type="RefSeq" id="WP_270677614.1">
    <property type="nucleotide sequence ID" value="NZ_JAQFWP010000015.1"/>
</dbReference>
<dbReference type="InterPro" id="IPR000073">
    <property type="entry name" value="AB_hydrolase_1"/>
</dbReference>
<comment type="caution">
    <text evidence="2">The sequence shown here is derived from an EMBL/GenBank/DDBJ whole genome shotgun (WGS) entry which is preliminary data.</text>
</comment>